<gene>
    <name evidence="1" type="ORF">KL86DYS1_31494</name>
</gene>
<protein>
    <submittedName>
        <fullName evidence="1">Uncharacterized protein</fullName>
    </submittedName>
</protein>
<dbReference type="AlphaFoldDB" id="A0A212K531"/>
<accession>A0A212K531</accession>
<evidence type="ECO:0000313" key="1">
    <source>
        <dbReference type="EMBL" id="SBW06850.1"/>
    </source>
</evidence>
<proteinExistence type="predicted"/>
<sequence length="53" mass="6137">MASYIKICRSQKKERKTLSFATYALSDAGKGLILLRDGKLIINFAIKEYFYCR</sequence>
<reference evidence="1" key="1">
    <citation type="submission" date="2016-04" db="EMBL/GenBank/DDBJ databases">
        <authorList>
            <person name="Evans L.H."/>
            <person name="Alamgir A."/>
            <person name="Owens N."/>
            <person name="Weber N.D."/>
            <person name="Virtaneva K."/>
            <person name="Barbian K."/>
            <person name="Babar A."/>
            <person name="Rosenke K."/>
        </authorList>
    </citation>
    <scope>NUCLEOTIDE SEQUENCE</scope>
    <source>
        <strain evidence="1">86-1</strain>
    </source>
</reference>
<organism evidence="1">
    <name type="scientific">uncultured Dysgonomonas sp</name>
    <dbReference type="NCBI Taxonomy" id="206096"/>
    <lineage>
        <taxon>Bacteria</taxon>
        <taxon>Pseudomonadati</taxon>
        <taxon>Bacteroidota</taxon>
        <taxon>Bacteroidia</taxon>
        <taxon>Bacteroidales</taxon>
        <taxon>Dysgonomonadaceae</taxon>
        <taxon>Dysgonomonas</taxon>
        <taxon>environmental samples</taxon>
    </lineage>
</organism>
<dbReference type="EMBL" id="FLUM01000003">
    <property type="protein sequence ID" value="SBW06850.1"/>
    <property type="molecule type" value="Genomic_DNA"/>
</dbReference>
<name>A0A212K531_9BACT</name>